<sequence>MAEQNKPDLSKMKPQPYESFEEAEQARENDAVAVNAPLTERQRAIVREQSGINPVTQTVTDVLKDKPDLPQADDDTDKDAP</sequence>
<evidence type="ECO:0000256" key="1">
    <source>
        <dbReference type="SAM" id="MobiDB-lite"/>
    </source>
</evidence>
<keyword evidence="3" id="KW-1185">Reference proteome</keyword>
<accession>A0ABY4DTZ5</accession>
<dbReference type="RefSeq" id="WP_244785160.1">
    <property type="nucleotide sequence ID" value="NZ_CP091508.1"/>
</dbReference>
<feature type="region of interest" description="Disordered" evidence="1">
    <location>
        <begin position="62"/>
        <end position="81"/>
    </location>
</feature>
<proteinExistence type="predicted"/>
<gene>
    <name evidence="2" type="ORF">LVJ83_13530</name>
</gene>
<feature type="compositionally biased region" description="Acidic residues" evidence="1">
    <location>
        <begin position="71"/>
        <end position="81"/>
    </location>
</feature>
<protein>
    <submittedName>
        <fullName evidence="2">Cytochrome-c oxidase</fullName>
    </submittedName>
</protein>
<evidence type="ECO:0000313" key="3">
    <source>
        <dbReference type="Proteomes" id="UP000829817"/>
    </source>
</evidence>
<feature type="region of interest" description="Disordered" evidence="1">
    <location>
        <begin position="1"/>
        <end position="28"/>
    </location>
</feature>
<name>A0ABY4DTZ5_9NEIS</name>
<evidence type="ECO:0000313" key="2">
    <source>
        <dbReference type="EMBL" id="UOO81898.1"/>
    </source>
</evidence>
<feature type="compositionally biased region" description="Basic and acidic residues" evidence="1">
    <location>
        <begin position="1"/>
        <end position="11"/>
    </location>
</feature>
<reference evidence="2 3" key="1">
    <citation type="journal article" date="2022" name="Res Sq">
        <title>Evolution of multicellular longitudinally dividing oral cavity symbionts (Neisseriaceae).</title>
        <authorList>
            <person name="Nyongesa S."/>
            <person name="Weber P."/>
            <person name="Bernet E."/>
            <person name="Pullido F."/>
            <person name="Nieckarz M."/>
            <person name="Delaby M."/>
            <person name="Nieves C."/>
            <person name="Viehboeck T."/>
            <person name="Krause N."/>
            <person name="Rivera-Millot A."/>
            <person name="Nakamura A."/>
            <person name="Vischer N."/>
            <person name="VanNieuwenhze M."/>
            <person name="Brun Y."/>
            <person name="Cava F."/>
            <person name="Bulgheresi S."/>
            <person name="Veyrier F."/>
        </authorList>
    </citation>
    <scope>NUCLEOTIDE SEQUENCE [LARGE SCALE GENOMIC DNA]</scope>
    <source>
        <strain evidence="2 3">CCUG 63373m</strain>
    </source>
</reference>
<organism evidence="2 3">
    <name type="scientific">Uruburuella testudinis</name>
    <dbReference type="NCBI Taxonomy" id="1282863"/>
    <lineage>
        <taxon>Bacteria</taxon>
        <taxon>Pseudomonadati</taxon>
        <taxon>Pseudomonadota</taxon>
        <taxon>Betaproteobacteria</taxon>
        <taxon>Neisseriales</taxon>
        <taxon>Neisseriaceae</taxon>
        <taxon>Uruburuella</taxon>
    </lineage>
</organism>
<dbReference type="Proteomes" id="UP000829817">
    <property type="component" value="Chromosome"/>
</dbReference>
<dbReference type="EMBL" id="CP091508">
    <property type="protein sequence ID" value="UOO81898.1"/>
    <property type="molecule type" value="Genomic_DNA"/>
</dbReference>